<organism evidence="2 3">
    <name type="scientific">Mycena sanguinolenta</name>
    <dbReference type="NCBI Taxonomy" id="230812"/>
    <lineage>
        <taxon>Eukaryota</taxon>
        <taxon>Fungi</taxon>
        <taxon>Dikarya</taxon>
        <taxon>Basidiomycota</taxon>
        <taxon>Agaricomycotina</taxon>
        <taxon>Agaricomycetes</taxon>
        <taxon>Agaricomycetidae</taxon>
        <taxon>Agaricales</taxon>
        <taxon>Marasmiineae</taxon>
        <taxon>Mycenaceae</taxon>
        <taxon>Mycena</taxon>
    </lineage>
</organism>
<keyword evidence="1" id="KW-0812">Transmembrane</keyword>
<dbReference type="Proteomes" id="UP000623467">
    <property type="component" value="Unassembled WGS sequence"/>
</dbReference>
<evidence type="ECO:0000313" key="3">
    <source>
        <dbReference type="Proteomes" id="UP000623467"/>
    </source>
</evidence>
<keyword evidence="1" id="KW-0472">Membrane</keyword>
<dbReference type="AlphaFoldDB" id="A0A8H7DJG0"/>
<evidence type="ECO:0000256" key="1">
    <source>
        <dbReference type="SAM" id="Phobius"/>
    </source>
</evidence>
<comment type="caution">
    <text evidence="2">The sequence shown here is derived from an EMBL/GenBank/DDBJ whole genome shotgun (WGS) entry which is preliminary data.</text>
</comment>
<feature type="transmembrane region" description="Helical" evidence="1">
    <location>
        <begin position="113"/>
        <end position="129"/>
    </location>
</feature>
<feature type="transmembrane region" description="Helical" evidence="1">
    <location>
        <begin position="188"/>
        <end position="212"/>
    </location>
</feature>
<name>A0A8H7DJG0_9AGAR</name>
<keyword evidence="1" id="KW-1133">Transmembrane helix</keyword>
<reference evidence="2" key="1">
    <citation type="submission" date="2020-05" db="EMBL/GenBank/DDBJ databases">
        <title>Mycena genomes resolve the evolution of fungal bioluminescence.</title>
        <authorList>
            <person name="Tsai I.J."/>
        </authorList>
    </citation>
    <scope>NUCLEOTIDE SEQUENCE</scope>
    <source>
        <strain evidence="2">160909Yilan</strain>
    </source>
</reference>
<evidence type="ECO:0000313" key="2">
    <source>
        <dbReference type="EMBL" id="KAF7377649.1"/>
    </source>
</evidence>
<protein>
    <submittedName>
        <fullName evidence="2">Uncharacterized protein</fullName>
    </submittedName>
</protein>
<proteinExistence type="predicted"/>
<sequence length="229" mass="25131">MSSATMEDLVVLQAAPPENETAPFNSALIMEEGRIRDIPSSGNLAADPTIVSLSRRIAELELELATIHSDSAQLGSKITPWRLLNTCVVLGLGIYKATAGYRGQDTALTTTDWVVGILWALIAYWLSFFEDAELGPEGRWFFTHDVSGIFRKVLLVLISLSALGLLGWALNALSKRGAEGGSSKWRQFFAGGVAVLLYLGIMFMVGLLMFGCQWPKGRRSSRRHRWGGR</sequence>
<accession>A0A8H7DJG0</accession>
<gene>
    <name evidence="2" type="ORF">MSAN_00187800</name>
</gene>
<dbReference type="EMBL" id="JACAZH010000001">
    <property type="protein sequence ID" value="KAF7377649.1"/>
    <property type="molecule type" value="Genomic_DNA"/>
</dbReference>
<feature type="transmembrane region" description="Helical" evidence="1">
    <location>
        <begin position="149"/>
        <end position="168"/>
    </location>
</feature>
<keyword evidence="3" id="KW-1185">Reference proteome</keyword>
<dbReference type="OrthoDB" id="3058001at2759"/>